<dbReference type="GO" id="GO:0005879">
    <property type="term" value="C:axonemal microtubule"/>
    <property type="evidence" value="ECO:0007669"/>
    <property type="project" value="UniProtKB-UniRule"/>
</dbReference>
<evidence type="ECO:0000256" key="1">
    <source>
        <dbReference type="ARBA" id="ARBA00022737"/>
    </source>
</evidence>
<keyword evidence="6" id="KW-1185">Reference proteome</keyword>
<dbReference type="GO" id="GO:0120170">
    <property type="term" value="F:intraciliary transport particle B binding"/>
    <property type="evidence" value="ECO:0007669"/>
    <property type="project" value="TreeGrafter"/>
</dbReference>
<evidence type="ECO:0000256" key="4">
    <source>
        <dbReference type="SAM" id="Coils"/>
    </source>
</evidence>
<keyword evidence="3" id="KW-0966">Cell projection</keyword>
<dbReference type="OrthoDB" id="10249577at2759"/>
<dbReference type="Gene3D" id="1.25.40.10">
    <property type="entry name" value="Tetratricopeptide repeat domain"/>
    <property type="match status" value="3"/>
</dbReference>
<dbReference type="InterPro" id="IPR011990">
    <property type="entry name" value="TPR-like_helical_dom_sf"/>
</dbReference>
<proteinExistence type="inferred from homology"/>
<organism evidence="5 6">
    <name type="scientific">Hermetia illucens</name>
    <name type="common">Black soldier fly</name>
    <dbReference type="NCBI Taxonomy" id="343691"/>
    <lineage>
        <taxon>Eukaryota</taxon>
        <taxon>Metazoa</taxon>
        <taxon>Ecdysozoa</taxon>
        <taxon>Arthropoda</taxon>
        <taxon>Hexapoda</taxon>
        <taxon>Insecta</taxon>
        <taxon>Pterygota</taxon>
        <taxon>Neoptera</taxon>
        <taxon>Endopterygota</taxon>
        <taxon>Diptera</taxon>
        <taxon>Brachycera</taxon>
        <taxon>Stratiomyomorpha</taxon>
        <taxon>Stratiomyidae</taxon>
        <taxon>Hermetiinae</taxon>
        <taxon>Hermetia</taxon>
    </lineage>
</organism>
<comment type="function">
    <text evidence="3">Required for polyglutamylation of axonemal tubulin. Plays a role in anterograde intraflagellar transport (IFT), the process by which cilia precursors are transported from the base of the cilium to the site of their incorporation at the tip.</text>
</comment>
<feature type="coiled-coil region" evidence="4">
    <location>
        <begin position="499"/>
        <end position="526"/>
    </location>
</feature>
<keyword evidence="1" id="KW-0677">Repeat</keyword>
<evidence type="ECO:0000313" key="6">
    <source>
        <dbReference type="Proteomes" id="UP000594454"/>
    </source>
</evidence>
<sequence length="651" mass="72007">MFNKVLTIREGEFTRVVYGLIKDERYETVIEVICNINGASSTRAGLSLLGYSYYQSQKYVEAANCYKQLCIIASTVQKYRLYYAQALYQSGMFEDAVKALADVDSAELESEVLLLQSAVFYSNEDYAEAQAALSQRPAGHPSTLNDEGCLLYQATMYDAASQRFNSALQAGGFNPLYAYNVALCHFKKRENSQALNFIADIVERGIRNHPELGIGAQAETDGGARSVGNPPALSLSGLTQALNLKAAIEYQEANIAGAREALMDLPPRAEHELDPITLHNMALTDPSGPGSGLRRLAFLLDLGPPTCPQETFANLLLLCCRHEIYDTAADILAEHAQLTYKYLSPYLYELLDALITAQTSSEEAENKLGLLASSLAGKLRSLAAKVQDSKGTTDQNSLRNALKEYESTLESYLPVVMARAWLPWREDDFAGAEREFRASAEFCSENPVWRLHAAHVLFMRGDKYKEAAAFYEPIVRQNYDDILSVSAAVLANLCVSYIMTFQNEEAEELMRKVEKAEEQKENSNEPCLHLCIVNLVVGTLYCAKSNYEFGLSRIAHALEGGSGTRLCADTWLHVKRCVLGLLTGLAKQSIVLQSAALQEVHNFLQSCEVYGLFVPSTLSTTLDDGTSEALTIGIEARKLRVLLYKLTEYEQ</sequence>
<reference evidence="5 6" key="1">
    <citation type="submission" date="2020-11" db="EMBL/GenBank/DDBJ databases">
        <authorList>
            <person name="Wallbank WR R."/>
            <person name="Pardo Diaz C."/>
            <person name="Kozak K."/>
            <person name="Martin S."/>
            <person name="Jiggins C."/>
            <person name="Moest M."/>
            <person name="Warren A I."/>
            <person name="Generalovic N T."/>
            <person name="Byers J.R.P. K."/>
            <person name="Montejo-Kovacevich G."/>
            <person name="Yen C E."/>
        </authorList>
    </citation>
    <scope>NUCLEOTIDE SEQUENCE [LARGE SCALE GENOMIC DNA]</scope>
</reference>
<dbReference type="EMBL" id="LR899014">
    <property type="protein sequence ID" value="CAD7092274.1"/>
    <property type="molecule type" value="Genomic_DNA"/>
</dbReference>
<evidence type="ECO:0000313" key="5">
    <source>
        <dbReference type="EMBL" id="CAD7092274.1"/>
    </source>
</evidence>
<keyword evidence="2 3" id="KW-0802">TPR repeat</keyword>
<dbReference type="AlphaFoldDB" id="A0A7R8Z051"/>
<dbReference type="PANTHER" id="PTHR20931:SF0">
    <property type="entry name" value="TETRATRICOPEPTIDE REPEAT PROTEIN 30"/>
    <property type="match status" value="1"/>
</dbReference>
<comment type="similarity">
    <text evidence="3">Belongs to the TTC30/dfy-1/fleer family.</text>
</comment>
<gene>
    <name evidence="5" type="ORF">HERILL_LOCUS14651</name>
</gene>
<dbReference type="GO" id="GO:0030992">
    <property type="term" value="C:intraciliary transport particle B"/>
    <property type="evidence" value="ECO:0007669"/>
    <property type="project" value="TreeGrafter"/>
</dbReference>
<dbReference type="OMA" id="CCKHELY"/>
<dbReference type="Proteomes" id="UP000594454">
    <property type="component" value="Chromosome 6"/>
</dbReference>
<protein>
    <recommendedName>
        <fullName evidence="3">Tetratricopeptide repeat protein 30</fullName>
    </recommendedName>
</protein>
<evidence type="ECO:0000256" key="2">
    <source>
        <dbReference type="ARBA" id="ARBA00022803"/>
    </source>
</evidence>
<dbReference type="InParanoid" id="A0A7R8Z051"/>
<name>A0A7R8Z051_HERIL</name>
<keyword evidence="3" id="KW-0969">Cilium</keyword>
<dbReference type="GO" id="GO:0042073">
    <property type="term" value="P:intraciliary transport"/>
    <property type="evidence" value="ECO:0007669"/>
    <property type="project" value="UniProtKB-UniRule"/>
</dbReference>
<dbReference type="PANTHER" id="PTHR20931">
    <property type="entry name" value="TETRATRICOPEPTIDE REPEAT PROTEIN 30"/>
    <property type="match status" value="1"/>
</dbReference>
<comment type="subcellular location">
    <subcellularLocation>
        <location evidence="3">Cell projection</location>
        <location evidence="3">Cilium</location>
    </subcellularLocation>
</comment>
<dbReference type="InterPro" id="IPR039941">
    <property type="entry name" value="TT30"/>
</dbReference>
<accession>A0A7R8Z051</accession>
<keyword evidence="3" id="KW-0970">Cilium biogenesis/degradation</keyword>
<dbReference type="SUPFAM" id="SSF48452">
    <property type="entry name" value="TPR-like"/>
    <property type="match status" value="2"/>
</dbReference>
<keyword evidence="4" id="KW-0175">Coiled coil</keyword>
<evidence type="ECO:0000256" key="3">
    <source>
        <dbReference type="RuleBase" id="RU367070"/>
    </source>
</evidence>
<dbReference type="FunCoup" id="A0A7R8Z051">
    <property type="interactions" value="44"/>
</dbReference>